<evidence type="ECO:0000313" key="1">
    <source>
        <dbReference type="EMBL" id="MBL7632450.1"/>
    </source>
</evidence>
<name>A0A937RLH1_9ACTN</name>
<protein>
    <submittedName>
        <fullName evidence="1">Uncharacterized protein</fullName>
    </submittedName>
</protein>
<accession>A0A937RLH1</accession>
<dbReference type="Proteomes" id="UP000604475">
    <property type="component" value="Unassembled WGS sequence"/>
</dbReference>
<proteinExistence type="predicted"/>
<sequence length="66" mass="7290">MMPWLWLIVLTGAHIWLAGTDFDLAFDRAYHVVPFLCWVPNLLVAQWYLGRSPASVPGHPAAAAGT</sequence>
<dbReference type="RefSeq" id="WP_203007781.1">
    <property type="nucleotide sequence ID" value="NZ_JADWYU010000274.1"/>
</dbReference>
<organism evidence="1 2">
    <name type="scientific">Frankia nepalensis</name>
    <dbReference type="NCBI Taxonomy" id="1836974"/>
    <lineage>
        <taxon>Bacteria</taxon>
        <taxon>Bacillati</taxon>
        <taxon>Actinomycetota</taxon>
        <taxon>Actinomycetes</taxon>
        <taxon>Frankiales</taxon>
        <taxon>Frankiaceae</taxon>
        <taxon>Frankia</taxon>
    </lineage>
</organism>
<reference evidence="1" key="1">
    <citation type="submission" date="2020-12" db="EMBL/GenBank/DDBJ databases">
        <title>Genomic characterization of non-nitrogen-fixing Frankia strains.</title>
        <authorList>
            <person name="Carlos-Shanley C."/>
            <person name="Guerra T."/>
            <person name="Hahn D."/>
        </authorList>
    </citation>
    <scope>NUCLEOTIDE SEQUENCE</scope>
    <source>
        <strain evidence="1">CN6</strain>
    </source>
</reference>
<keyword evidence="2" id="KW-1185">Reference proteome</keyword>
<comment type="caution">
    <text evidence="1">The sequence shown here is derived from an EMBL/GenBank/DDBJ whole genome shotgun (WGS) entry which is preliminary data.</text>
</comment>
<evidence type="ECO:0000313" key="2">
    <source>
        <dbReference type="Proteomes" id="UP000604475"/>
    </source>
</evidence>
<dbReference type="EMBL" id="JAEACQ010000326">
    <property type="protein sequence ID" value="MBL7632450.1"/>
    <property type="molecule type" value="Genomic_DNA"/>
</dbReference>
<dbReference type="AlphaFoldDB" id="A0A937RLH1"/>
<gene>
    <name evidence="1" type="ORF">I7412_35910</name>
</gene>